<dbReference type="Pfam" id="PF13843">
    <property type="entry name" value="DDE_Tnp_1_7"/>
    <property type="match status" value="1"/>
</dbReference>
<dbReference type="EMBL" id="JANEYF010004752">
    <property type="protein sequence ID" value="KAJ8930182.1"/>
    <property type="molecule type" value="Genomic_DNA"/>
</dbReference>
<protein>
    <recommendedName>
        <fullName evidence="5">PiggyBac transposable element-derived protein 4 C-terminal zinc-ribbon domain-containing protein</fullName>
    </recommendedName>
</protein>
<dbReference type="InterPro" id="IPR029526">
    <property type="entry name" value="PGBD"/>
</dbReference>
<evidence type="ECO:0000313" key="3">
    <source>
        <dbReference type="EMBL" id="KAJ8930182.1"/>
    </source>
</evidence>
<evidence type="ECO:0000313" key="4">
    <source>
        <dbReference type="Proteomes" id="UP001162156"/>
    </source>
</evidence>
<feature type="domain" description="PiggyBac transposable element-derived protein" evidence="2">
    <location>
        <begin position="10"/>
        <end position="64"/>
    </location>
</feature>
<dbReference type="Proteomes" id="UP001162156">
    <property type="component" value="Unassembled WGS sequence"/>
</dbReference>
<dbReference type="AlphaFoldDB" id="A0AAV8WUD3"/>
<comment type="caution">
    <text evidence="3">The sequence shown here is derived from an EMBL/GenBank/DDBJ whole genome shotgun (WGS) entry which is preliminary data.</text>
</comment>
<evidence type="ECO:0000259" key="1">
    <source>
        <dbReference type="Pfam" id="PF13842"/>
    </source>
</evidence>
<reference evidence="3" key="1">
    <citation type="journal article" date="2023" name="Insect Mol. Biol.">
        <title>Genome sequencing provides insights into the evolution of gene families encoding plant cell wall-degrading enzymes in longhorned beetles.</title>
        <authorList>
            <person name="Shin N.R."/>
            <person name="Okamura Y."/>
            <person name="Kirsch R."/>
            <person name="Pauchet Y."/>
        </authorList>
    </citation>
    <scope>NUCLEOTIDE SEQUENCE</scope>
    <source>
        <strain evidence="3">RBIC_L_NR</strain>
    </source>
</reference>
<gene>
    <name evidence="3" type="ORF">NQ314_017046</name>
</gene>
<feature type="domain" description="PiggyBac transposable element-derived protein 4 C-terminal zinc-finger" evidence="1">
    <location>
        <begin position="118"/>
        <end position="162"/>
    </location>
</feature>
<dbReference type="PANTHER" id="PTHR46599:SF3">
    <property type="entry name" value="PIGGYBAC TRANSPOSABLE ELEMENT-DERIVED PROTEIN 4"/>
    <property type="match status" value="1"/>
</dbReference>
<accession>A0AAV8WUD3</accession>
<dbReference type="PANTHER" id="PTHR46599">
    <property type="entry name" value="PIGGYBAC TRANSPOSABLE ELEMENT-DERIVED PROTEIN 4"/>
    <property type="match status" value="1"/>
</dbReference>
<evidence type="ECO:0000259" key="2">
    <source>
        <dbReference type="Pfam" id="PF13843"/>
    </source>
</evidence>
<dbReference type="InterPro" id="IPR032718">
    <property type="entry name" value="PGBD4_Znf_C"/>
</dbReference>
<keyword evidence="4" id="KW-1185">Reference proteome</keyword>
<name>A0AAV8WUD3_9CUCU</name>
<evidence type="ECO:0008006" key="5">
    <source>
        <dbReference type="Google" id="ProtNLM"/>
    </source>
</evidence>
<sequence>MVQFVDKRNRSKEKPATILHYNRHMGGVDRQDQMTSYYPASTKTIRWYKKLGIHYIQMMLLNSFFLYRKFSDHKMSLYEFRNSLLCSLLQIPATKENRMPKGRNASNHVLTKINSKAKDGRINRKRCRVCATKKIRKRTLYHCEECPEQPGFCVGECFDSAHELQDAAQ</sequence>
<proteinExistence type="predicted"/>
<organism evidence="3 4">
    <name type="scientific">Rhamnusium bicolor</name>
    <dbReference type="NCBI Taxonomy" id="1586634"/>
    <lineage>
        <taxon>Eukaryota</taxon>
        <taxon>Metazoa</taxon>
        <taxon>Ecdysozoa</taxon>
        <taxon>Arthropoda</taxon>
        <taxon>Hexapoda</taxon>
        <taxon>Insecta</taxon>
        <taxon>Pterygota</taxon>
        <taxon>Neoptera</taxon>
        <taxon>Endopterygota</taxon>
        <taxon>Coleoptera</taxon>
        <taxon>Polyphaga</taxon>
        <taxon>Cucujiformia</taxon>
        <taxon>Chrysomeloidea</taxon>
        <taxon>Cerambycidae</taxon>
        <taxon>Lepturinae</taxon>
        <taxon>Rhagiini</taxon>
        <taxon>Rhamnusium</taxon>
    </lineage>
</organism>
<dbReference type="Pfam" id="PF13842">
    <property type="entry name" value="zf-Tnp_2"/>
    <property type="match status" value="1"/>
</dbReference>